<dbReference type="Proteomes" id="UP000320672">
    <property type="component" value="Chromosome"/>
</dbReference>
<protein>
    <submittedName>
        <fullName evidence="1">Uncharacterized protein</fullName>
    </submittedName>
</protein>
<dbReference type="InterPro" id="IPR011446">
    <property type="entry name" value="BBP7"/>
</dbReference>
<accession>A0A517MHF4</accession>
<evidence type="ECO:0000313" key="1">
    <source>
        <dbReference type="EMBL" id="QDS94312.1"/>
    </source>
</evidence>
<dbReference type="EMBL" id="CP036262">
    <property type="protein sequence ID" value="QDS94312.1"/>
    <property type="molecule type" value="Genomic_DNA"/>
</dbReference>
<name>A0A517MHF4_9BACT</name>
<dbReference type="OrthoDB" id="292752at2"/>
<proteinExistence type="predicted"/>
<dbReference type="KEGG" id="rml:FF011L_30910"/>
<reference evidence="1 2" key="1">
    <citation type="submission" date="2019-02" db="EMBL/GenBank/DDBJ databases">
        <title>Deep-cultivation of Planctomycetes and their phenomic and genomic characterization uncovers novel biology.</title>
        <authorList>
            <person name="Wiegand S."/>
            <person name="Jogler M."/>
            <person name="Boedeker C."/>
            <person name="Pinto D."/>
            <person name="Vollmers J."/>
            <person name="Rivas-Marin E."/>
            <person name="Kohn T."/>
            <person name="Peeters S.H."/>
            <person name="Heuer A."/>
            <person name="Rast P."/>
            <person name="Oberbeckmann S."/>
            <person name="Bunk B."/>
            <person name="Jeske O."/>
            <person name="Meyerdierks A."/>
            <person name="Storesund J.E."/>
            <person name="Kallscheuer N."/>
            <person name="Luecker S."/>
            <person name="Lage O.M."/>
            <person name="Pohl T."/>
            <person name="Merkel B.J."/>
            <person name="Hornburger P."/>
            <person name="Mueller R.-W."/>
            <person name="Bruemmer F."/>
            <person name="Labrenz M."/>
            <person name="Spormann A.M."/>
            <person name="Op den Camp H."/>
            <person name="Overmann J."/>
            <person name="Amann R."/>
            <person name="Jetten M.S.M."/>
            <person name="Mascher T."/>
            <person name="Medema M.H."/>
            <person name="Devos D.P."/>
            <person name="Kaster A.-K."/>
            <person name="Ovreas L."/>
            <person name="Rohde M."/>
            <person name="Galperin M.Y."/>
            <person name="Jogler C."/>
        </authorList>
    </citation>
    <scope>NUCLEOTIDE SEQUENCE [LARGE SCALE GENOMIC DNA]</scope>
    <source>
        <strain evidence="1 2">FF011L</strain>
    </source>
</reference>
<sequence>MRQPTVRSNRITNHLQSTSLVGALVFLLLASVAIPVSAQVRVKKQDRGSYQAPTLASNDDDVLEPFSDLVIEDSGDVRPVDFESMEPPVMYDGPMYEEEMHYSGAGGCDGMGCSGCGVCTVPACLPCSPWFASAEVMLFWRRPQGLPALATTSDPGTDFADAGVLGLGSTSILFGQDQVGSKMNVGGRFTLGTWLDNAGLASLTGRFWFTGNQEYGGDWNSATTPIIARPYLDFTTDPNGVSNADVISYPGQRSGFLTIKGSSDVYGADLSMRQLSMEGLGGRIDFMYGYQYMRVNEDLAINSESLILADDSLPVGAMFNVTDQFETRNEFHGAQLGFSGFHREGRWSLDTMMKFGFGALTREARRSGVTNITNGGVTISQAGGGLLVRDSSAGTFTSSTFAWAPEFNVNVGYQARRGIDLSVGYSVVGLTDAVQPWRLVDPQLATDLNDDPTLPKGVISYGSFWVQAIQFGARWNY</sequence>
<organism evidence="1 2">
    <name type="scientific">Roseimaritima multifibrata</name>
    <dbReference type="NCBI Taxonomy" id="1930274"/>
    <lineage>
        <taxon>Bacteria</taxon>
        <taxon>Pseudomonadati</taxon>
        <taxon>Planctomycetota</taxon>
        <taxon>Planctomycetia</taxon>
        <taxon>Pirellulales</taxon>
        <taxon>Pirellulaceae</taxon>
        <taxon>Roseimaritima</taxon>
    </lineage>
</organism>
<gene>
    <name evidence="1" type="ORF">FF011L_30910</name>
</gene>
<dbReference type="Pfam" id="PF07585">
    <property type="entry name" value="BBP7"/>
    <property type="match status" value="1"/>
</dbReference>
<dbReference type="AlphaFoldDB" id="A0A517MHF4"/>
<keyword evidence="2" id="KW-1185">Reference proteome</keyword>
<evidence type="ECO:0000313" key="2">
    <source>
        <dbReference type="Proteomes" id="UP000320672"/>
    </source>
</evidence>